<feature type="region of interest" description="Disordered" evidence="1">
    <location>
        <begin position="175"/>
        <end position="223"/>
    </location>
</feature>
<comment type="caution">
    <text evidence="2">The sequence shown here is derived from an EMBL/GenBank/DDBJ whole genome shotgun (WGS) entry which is preliminary data.</text>
</comment>
<dbReference type="Proteomes" id="UP001165085">
    <property type="component" value="Unassembled WGS sequence"/>
</dbReference>
<dbReference type="OrthoDB" id="9942608at2759"/>
<dbReference type="PANTHER" id="PTHR13467:SF3">
    <property type="entry name" value="CUE DOMAIN-CONTAINING PROTEIN 1"/>
    <property type="match status" value="1"/>
</dbReference>
<evidence type="ECO:0000313" key="2">
    <source>
        <dbReference type="EMBL" id="GMI00577.1"/>
    </source>
</evidence>
<feature type="compositionally biased region" description="Gly residues" evidence="1">
    <location>
        <begin position="201"/>
        <end position="211"/>
    </location>
</feature>
<feature type="compositionally biased region" description="Polar residues" evidence="1">
    <location>
        <begin position="130"/>
        <end position="148"/>
    </location>
</feature>
<protein>
    <recommendedName>
        <fullName evidence="4">CUE domain-containing protein</fullName>
    </recommendedName>
</protein>
<dbReference type="InterPro" id="IPR040192">
    <property type="entry name" value="CUEDC1"/>
</dbReference>
<proteinExistence type="predicted"/>
<feature type="region of interest" description="Disordered" evidence="1">
    <location>
        <begin position="238"/>
        <end position="293"/>
    </location>
</feature>
<feature type="compositionally biased region" description="Pro residues" evidence="1">
    <location>
        <begin position="87"/>
        <end position="100"/>
    </location>
</feature>
<accession>A0A9W7C5X1</accession>
<evidence type="ECO:0000313" key="3">
    <source>
        <dbReference type="Proteomes" id="UP001165085"/>
    </source>
</evidence>
<feature type="compositionally biased region" description="Polar residues" evidence="1">
    <location>
        <begin position="266"/>
        <end position="276"/>
    </location>
</feature>
<dbReference type="AlphaFoldDB" id="A0A9W7C5X1"/>
<sequence>MAVTYEDALATLEAMFGSQGWTKDQLGELLRVQQGHMERTCEIILQNDGVPAAQVLKNQNQDTSNDEALARRLAQGEPRRPVAAPQTPVPAPAPPNPPPQKKGKGTPTTLPRDFLRIPDYSGVGGENHADASSSVPSPATQPQMSSQMSEDEQLARMLQNELFLTELQNNPEFSYLAQQQGFAGQGQGPQRNISGNVSRSQGGGASGGSDGGNKKFGESLANMTDEAKRRFSLFAKNFNKKSKKKQPADHEQQGLLDAEEEITFSPFANDSRSSDSGVELGSFVSSPNKRKDD</sequence>
<organism evidence="2 3">
    <name type="scientific">Triparma strigata</name>
    <dbReference type="NCBI Taxonomy" id="1606541"/>
    <lineage>
        <taxon>Eukaryota</taxon>
        <taxon>Sar</taxon>
        <taxon>Stramenopiles</taxon>
        <taxon>Ochrophyta</taxon>
        <taxon>Bolidophyceae</taxon>
        <taxon>Parmales</taxon>
        <taxon>Triparmaceae</taxon>
        <taxon>Triparma</taxon>
    </lineage>
</organism>
<keyword evidence="3" id="KW-1185">Reference proteome</keyword>
<name>A0A9W7C5X1_9STRA</name>
<feature type="region of interest" description="Disordered" evidence="1">
    <location>
        <begin position="75"/>
        <end position="152"/>
    </location>
</feature>
<dbReference type="PANTHER" id="PTHR13467">
    <property type="entry name" value="CUE DOMAIN CONTAINING PROTEIN 1"/>
    <property type="match status" value="1"/>
</dbReference>
<evidence type="ECO:0008006" key="4">
    <source>
        <dbReference type="Google" id="ProtNLM"/>
    </source>
</evidence>
<reference evidence="3" key="1">
    <citation type="journal article" date="2023" name="Commun. Biol.">
        <title>Genome analysis of Parmales, the sister group of diatoms, reveals the evolutionary specialization of diatoms from phago-mixotrophs to photoautotrophs.</title>
        <authorList>
            <person name="Ban H."/>
            <person name="Sato S."/>
            <person name="Yoshikawa S."/>
            <person name="Yamada K."/>
            <person name="Nakamura Y."/>
            <person name="Ichinomiya M."/>
            <person name="Sato N."/>
            <person name="Blanc-Mathieu R."/>
            <person name="Endo H."/>
            <person name="Kuwata A."/>
            <person name="Ogata H."/>
        </authorList>
    </citation>
    <scope>NUCLEOTIDE SEQUENCE [LARGE SCALE GENOMIC DNA]</scope>
    <source>
        <strain evidence="3">NIES 3701</strain>
    </source>
</reference>
<dbReference type="EMBL" id="BRXY01000570">
    <property type="protein sequence ID" value="GMI00577.1"/>
    <property type="molecule type" value="Genomic_DNA"/>
</dbReference>
<gene>
    <name evidence="2" type="ORF">TrST_g8122</name>
</gene>
<evidence type="ECO:0000256" key="1">
    <source>
        <dbReference type="SAM" id="MobiDB-lite"/>
    </source>
</evidence>